<proteinExistence type="predicted"/>
<dbReference type="Proteomes" id="UP001500523">
    <property type="component" value="Unassembled WGS sequence"/>
</dbReference>
<dbReference type="NCBIfam" id="TIGR02281">
    <property type="entry name" value="clan_AA_DTGA"/>
    <property type="match status" value="1"/>
</dbReference>
<feature type="region of interest" description="Disordered" evidence="1">
    <location>
        <begin position="1"/>
        <end position="21"/>
    </location>
</feature>
<accession>A0ABP7CN04</accession>
<dbReference type="Gene3D" id="2.40.70.10">
    <property type="entry name" value="Acid Proteases"/>
    <property type="match status" value="1"/>
</dbReference>
<feature type="transmembrane region" description="Helical" evidence="2">
    <location>
        <begin position="66"/>
        <end position="84"/>
    </location>
</feature>
<dbReference type="SUPFAM" id="SSF50630">
    <property type="entry name" value="Acid proteases"/>
    <property type="match status" value="1"/>
</dbReference>
<sequence>MAAVARANSRRKTPYTPHTAPPRYTAAMLPGTFTFPNPLTTPAPYAAAVAIVAVLMLARRVAIVRLGVQIVTWGVLALLLVTVIDQRADVDPWIGRIAAMLKLEDQRVVGDTMRIRMSPDGHFWVRVRLGNTERRMLIDSGATVTAVSTRTAAAAGLEASAGIVPVLLRTANGTVQAQTAQVGELRLGNIVARDLTVVVSPAFGEVNVIGMNFLSRLKSWRVEDNTLILVPHHPQKPDAATA</sequence>
<feature type="transmembrane region" description="Helical" evidence="2">
    <location>
        <begin position="42"/>
        <end position="59"/>
    </location>
</feature>
<evidence type="ECO:0000313" key="4">
    <source>
        <dbReference type="Proteomes" id="UP001500523"/>
    </source>
</evidence>
<evidence type="ECO:0008006" key="5">
    <source>
        <dbReference type="Google" id="ProtNLM"/>
    </source>
</evidence>
<keyword evidence="2" id="KW-0472">Membrane</keyword>
<protein>
    <recommendedName>
        <fullName evidence="5">TIGR02281 family clan AA aspartic protease</fullName>
    </recommendedName>
</protein>
<organism evidence="3 4">
    <name type="scientific">Sphingomonas cynarae</name>
    <dbReference type="NCBI Taxonomy" id="930197"/>
    <lineage>
        <taxon>Bacteria</taxon>
        <taxon>Pseudomonadati</taxon>
        <taxon>Pseudomonadota</taxon>
        <taxon>Alphaproteobacteria</taxon>
        <taxon>Sphingomonadales</taxon>
        <taxon>Sphingomonadaceae</taxon>
        <taxon>Sphingomonas</taxon>
    </lineage>
</organism>
<evidence type="ECO:0000256" key="2">
    <source>
        <dbReference type="SAM" id="Phobius"/>
    </source>
</evidence>
<evidence type="ECO:0000313" key="3">
    <source>
        <dbReference type="EMBL" id="GAA3693538.1"/>
    </source>
</evidence>
<reference evidence="4" key="1">
    <citation type="journal article" date="2019" name="Int. J. Syst. Evol. Microbiol.">
        <title>The Global Catalogue of Microorganisms (GCM) 10K type strain sequencing project: providing services to taxonomists for standard genome sequencing and annotation.</title>
        <authorList>
            <consortium name="The Broad Institute Genomics Platform"/>
            <consortium name="The Broad Institute Genome Sequencing Center for Infectious Disease"/>
            <person name="Wu L."/>
            <person name="Ma J."/>
        </authorList>
    </citation>
    <scope>NUCLEOTIDE SEQUENCE [LARGE SCALE GENOMIC DNA]</scope>
    <source>
        <strain evidence="4">JCM 17498</strain>
    </source>
</reference>
<keyword evidence="2" id="KW-0812">Transmembrane</keyword>
<dbReference type="InterPro" id="IPR021109">
    <property type="entry name" value="Peptidase_aspartic_dom_sf"/>
</dbReference>
<keyword evidence="4" id="KW-1185">Reference proteome</keyword>
<dbReference type="EMBL" id="BAABBF010000001">
    <property type="protein sequence ID" value="GAA3693538.1"/>
    <property type="molecule type" value="Genomic_DNA"/>
</dbReference>
<dbReference type="InterPro" id="IPR011969">
    <property type="entry name" value="Clan_AA_Asp_peptidase_C"/>
</dbReference>
<dbReference type="Pfam" id="PF13975">
    <property type="entry name" value="gag-asp_proteas"/>
    <property type="match status" value="1"/>
</dbReference>
<evidence type="ECO:0000256" key="1">
    <source>
        <dbReference type="SAM" id="MobiDB-lite"/>
    </source>
</evidence>
<dbReference type="RefSeq" id="WP_344691152.1">
    <property type="nucleotide sequence ID" value="NZ_BAABBF010000001.1"/>
</dbReference>
<gene>
    <name evidence="3" type="ORF">GCM10022268_00590</name>
</gene>
<dbReference type="InterPro" id="IPR034122">
    <property type="entry name" value="Retropepsin-like_bacterial"/>
</dbReference>
<name>A0ABP7CN04_9SPHN</name>
<comment type="caution">
    <text evidence="3">The sequence shown here is derived from an EMBL/GenBank/DDBJ whole genome shotgun (WGS) entry which is preliminary data.</text>
</comment>
<dbReference type="CDD" id="cd05483">
    <property type="entry name" value="retropepsin_like_bacteria"/>
    <property type="match status" value="1"/>
</dbReference>
<keyword evidence="2" id="KW-1133">Transmembrane helix</keyword>